<sequence>MSKPPLYGNLIPLDRVVHKNLRLKTDLAIVPRVADQNSLFLTAVEFAEACKEYPIVFVRVGEVPTDGSKQAVAPLAVMGLKAGSNLFVEGDKWTGNYVPAYVRRYPFMMARLEQGDQIAVCYDEQWPGFSETEGVSLFAADGQPTEFLVNAKTFLENFEQEAERTRLICAQLVELELLQDMRFDATLPNGEKLEVEGFMALDEKKLAELADDKVVQLFRNGLLALLEMHRVSLGNMSRLASKHGAAAGNGAAANDAA</sequence>
<dbReference type="InterPro" id="IPR010836">
    <property type="entry name" value="SapC"/>
</dbReference>
<accession>A0ABT8DWW3</accession>
<proteinExistence type="predicted"/>
<comment type="caution">
    <text evidence="1">The sequence shown here is derived from an EMBL/GenBank/DDBJ whole genome shotgun (WGS) entry which is preliminary data.</text>
</comment>
<protein>
    <submittedName>
        <fullName evidence="1">SapC family protein</fullName>
    </submittedName>
</protein>
<dbReference type="Proteomes" id="UP001228044">
    <property type="component" value="Unassembled WGS sequence"/>
</dbReference>
<dbReference type="Pfam" id="PF07277">
    <property type="entry name" value="SapC"/>
    <property type="match status" value="1"/>
</dbReference>
<gene>
    <name evidence="1" type="ORF">QWJ38_10920</name>
</gene>
<organism evidence="1 2">
    <name type="scientific">Roseateles violae</name>
    <dbReference type="NCBI Taxonomy" id="3058042"/>
    <lineage>
        <taxon>Bacteria</taxon>
        <taxon>Pseudomonadati</taxon>
        <taxon>Pseudomonadota</taxon>
        <taxon>Betaproteobacteria</taxon>
        <taxon>Burkholderiales</taxon>
        <taxon>Sphaerotilaceae</taxon>
        <taxon>Roseateles</taxon>
    </lineage>
</organism>
<dbReference type="RefSeq" id="WP_290359115.1">
    <property type="nucleotide sequence ID" value="NZ_JAUHHC010000003.1"/>
</dbReference>
<keyword evidence="2" id="KW-1185">Reference proteome</keyword>
<name>A0ABT8DWW3_9BURK</name>
<evidence type="ECO:0000313" key="2">
    <source>
        <dbReference type="Proteomes" id="UP001228044"/>
    </source>
</evidence>
<dbReference type="EMBL" id="JAUHHC010000003">
    <property type="protein sequence ID" value="MDN3920791.1"/>
    <property type="molecule type" value="Genomic_DNA"/>
</dbReference>
<evidence type="ECO:0000313" key="1">
    <source>
        <dbReference type="EMBL" id="MDN3920791.1"/>
    </source>
</evidence>
<reference evidence="1 2" key="1">
    <citation type="submission" date="2023-06" db="EMBL/GenBank/DDBJ databases">
        <title>Pelomonas sp. PFR6 16S ribosomal RNA gene Genome sequencing and assembly.</title>
        <authorList>
            <person name="Woo H."/>
        </authorList>
    </citation>
    <scope>NUCLEOTIDE SEQUENCE [LARGE SCALE GENOMIC DNA]</scope>
    <source>
        <strain evidence="1 2">PFR6</strain>
    </source>
</reference>